<dbReference type="Proteomes" id="UP001596110">
    <property type="component" value="Unassembled WGS sequence"/>
</dbReference>
<reference evidence="2" key="1">
    <citation type="journal article" date="2019" name="Int. J. Syst. Evol. Microbiol.">
        <title>The Global Catalogue of Microorganisms (GCM) 10K type strain sequencing project: providing services to taxonomists for standard genome sequencing and annotation.</title>
        <authorList>
            <consortium name="The Broad Institute Genomics Platform"/>
            <consortium name="The Broad Institute Genome Sequencing Center for Infectious Disease"/>
            <person name="Wu L."/>
            <person name="Ma J."/>
        </authorList>
    </citation>
    <scope>NUCLEOTIDE SEQUENCE [LARGE SCALE GENOMIC DNA]</scope>
    <source>
        <strain evidence="2">DT43</strain>
    </source>
</reference>
<dbReference type="RefSeq" id="WP_156806732.1">
    <property type="nucleotide sequence ID" value="NZ_JBHSOJ010000003.1"/>
</dbReference>
<dbReference type="EMBL" id="JBHSOJ010000003">
    <property type="protein sequence ID" value="MFC5630117.1"/>
    <property type="molecule type" value="Genomic_DNA"/>
</dbReference>
<sequence length="54" mass="6368">MNETQYIKELFNRYIVSAEMDVNKPGKQLTAHTKRLGIELRQEMIAFEKNHSIC</sequence>
<gene>
    <name evidence="1" type="ORF">ACFPQ3_00490</name>
</gene>
<accession>A0ABW0U9E3</accession>
<keyword evidence="2" id="KW-1185">Reference proteome</keyword>
<name>A0ABW0U9E3_9STRE</name>
<protein>
    <submittedName>
        <fullName evidence="1">Uncharacterized protein</fullName>
    </submittedName>
</protein>
<proteinExistence type="predicted"/>
<organism evidence="1 2">
    <name type="scientific">Streptococcus caledonicus</name>
    <dbReference type="NCBI Taxonomy" id="2614158"/>
    <lineage>
        <taxon>Bacteria</taxon>
        <taxon>Bacillati</taxon>
        <taxon>Bacillota</taxon>
        <taxon>Bacilli</taxon>
        <taxon>Lactobacillales</taxon>
        <taxon>Streptococcaceae</taxon>
        <taxon>Streptococcus</taxon>
    </lineage>
</organism>
<evidence type="ECO:0000313" key="1">
    <source>
        <dbReference type="EMBL" id="MFC5630117.1"/>
    </source>
</evidence>
<evidence type="ECO:0000313" key="2">
    <source>
        <dbReference type="Proteomes" id="UP001596110"/>
    </source>
</evidence>
<comment type="caution">
    <text evidence="1">The sequence shown here is derived from an EMBL/GenBank/DDBJ whole genome shotgun (WGS) entry which is preliminary data.</text>
</comment>